<evidence type="ECO:0000256" key="3">
    <source>
        <dbReference type="RuleBase" id="RU000363"/>
    </source>
</evidence>
<evidence type="ECO:0000313" key="4">
    <source>
        <dbReference type="EMBL" id="MEJ5945627.1"/>
    </source>
</evidence>
<dbReference type="PRINTS" id="PR00080">
    <property type="entry name" value="SDRFAMILY"/>
</dbReference>
<dbReference type="GO" id="GO:0016491">
    <property type="term" value="F:oxidoreductase activity"/>
    <property type="evidence" value="ECO:0007669"/>
    <property type="project" value="UniProtKB-KW"/>
</dbReference>
<dbReference type="CDD" id="cd05233">
    <property type="entry name" value="SDR_c"/>
    <property type="match status" value="1"/>
</dbReference>
<dbReference type="Pfam" id="PF00106">
    <property type="entry name" value="adh_short"/>
    <property type="match status" value="1"/>
</dbReference>
<dbReference type="InterPro" id="IPR020904">
    <property type="entry name" value="Sc_DH/Rdtase_CS"/>
</dbReference>
<dbReference type="Proteomes" id="UP001387100">
    <property type="component" value="Unassembled WGS sequence"/>
</dbReference>
<dbReference type="EC" id="1.-.-.-" evidence="4"/>
<dbReference type="EMBL" id="JBBIAA010000009">
    <property type="protein sequence ID" value="MEJ5945627.1"/>
    <property type="molecule type" value="Genomic_DNA"/>
</dbReference>
<dbReference type="PANTHER" id="PTHR43639:SF1">
    <property type="entry name" value="SHORT-CHAIN DEHYDROGENASE_REDUCTASE FAMILY PROTEIN"/>
    <property type="match status" value="1"/>
</dbReference>
<comment type="similarity">
    <text evidence="1 3">Belongs to the short-chain dehydrogenases/reductases (SDR) family.</text>
</comment>
<keyword evidence="2 4" id="KW-0560">Oxidoreductase</keyword>
<dbReference type="PRINTS" id="PR00081">
    <property type="entry name" value="GDHRDH"/>
</dbReference>
<gene>
    <name evidence="4" type="ORF">WDZ17_10020</name>
</gene>
<organism evidence="4 5">
    <name type="scientific">Pseudokineococcus basanitobsidens</name>
    <dbReference type="NCBI Taxonomy" id="1926649"/>
    <lineage>
        <taxon>Bacteria</taxon>
        <taxon>Bacillati</taxon>
        <taxon>Actinomycetota</taxon>
        <taxon>Actinomycetes</taxon>
        <taxon>Kineosporiales</taxon>
        <taxon>Kineosporiaceae</taxon>
        <taxon>Pseudokineococcus</taxon>
    </lineage>
</organism>
<reference evidence="4 5" key="1">
    <citation type="journal article" date="2017" name="Int. J. Syst. Evol. Microbiol.">
        <title>Pseudokineococcus basanitobsidens sp. nov., isolated from volcanic rock.</title>
        <authorList>
            <person name="Lee D.W."/>
            <person name="Park M.Y."/>
            <person name="Kim J.J."/>
            <person name="Kim B.S."/>
        </authorList>
    </citation>
    <scope>NUCLEOTIDE SEQUENCE [LARGE SCALE GENOMIC DNA]</scope>
    <source>
        <strain evidence="4 5">DSM 103726</strain>
    </source>
</reference>
<dbReference type="Gene3D" id="3.40.50.720">
    <property type="entry name" value="NAD(P)-binding Rossmann-like Domain"/>
    <property type="match status" value="1"/>
</dbReference>
<name>A0ABU8RKJ9_9ACTN</name>
<dbReference type="InterPro" id="IPR002347">
    <property type="entry name" value="SDR_fam"/>
</dbReference>
<dbReference type="RefSeq" id="WP_339575011.1">
    <property type="nucleotide sequence ID" value="NZ_JBBIAA010000009.1"/>
</dbReference>
<evidence type="ECO:0000313" key="5">
    <source>
        <dbReference type="Proteomes" id="UP001387100"/>
    </source>
</evidence>
<dbReference type="InterPro" id="IPR036291">
    <property type="entry name" value="NAD(P)-bd_dom_sf"/>
</dbReference>
<dbReference type="PROSITE" id="PS00061">
    <property type="entry name" value="ADH_SHORT"/>
    <property type="match status" value="1"/>
</dbReference>
<keyword evidence="5" id="KW-1185">Reference proteome</keyword>
<comment type="caution">
    <text evidence="4">The sequence shown here is derived from an EMBL/GenBank/DDBJ whole genome shotgun (WGS) entry which is preliminary data.</text>
</comment>
<evidence type="ECO:0000256" key="2">
    <source>
        <dbReference type="ARBA" id="ARBA00023002"/>
    </source>
</evidence>
<accession>A0ABU8RKJ9</accession>
<proteinExistence type="inferred from homology"/>
<evidence type="ECO:0000256" key="1">
    <source>
        <dbReference type="ARBA" id="ARBA00006484"/>
    </source>
</evidence>
<dbReference type="SUPFAM" id="SSF51735">
    <property type="entry name" value="NAD(P)-binding Rossmann-fold domains"/>
    <property type="match status" value="1"/>
</dbReference>
<dbReference type="PANTHER" id="PTHR43639">
    <property type="entry name" value="OXIDOREDUCTASE, SHORT-CHAIN DEHYDROGENASE/REDUCTASE FAMILY (AFU_ORTHOLOGUE AFUA_5G02870)"/>
    <property type="match status" value="1"/>
</dbReference>
<protein>
    <submittedName>
        <fullName evidence="4">SDR family oxidoreductase</fullName>
        <ecNumber evidence="4">1.-.-.-</ecNumber>
    </submittedName>
</protein>
<sequence length="278" mass="27535">MQSNTAPSNTAPSSTEVLSSLPRDARLAGRTAVVTGSSSGIGEAVARVLASSGAEVVVHGRDGARAEAVVAAIRVDGGTAHAVTADLGASPDAVRALAREATAALGGRVDVLVNNAGVYPVGPTAAASDAELEAVWATNIRAPHVLVGALAPAMAERGSGAIVTIGSWMARTGVPFGAMYTASKAAAEQLTRTWAAEYGPSGVRVNTVAPGATSTPGNAGAADSLAAMTSTTPAGQPVRPVDIATAVRWLVSDEAALVHGALLDVDGGLSATRYLQPA</sequence>